<dbReference type="SUPFAM" id="SSF56796">
    <property type="entry name" value="Dehydroquinate synthase-like"/>
    <property type="match status" value="1"/>
</dbReference>
<dbReference type="InterPro" id="IPR032837">
    <property type="entry name" value="G1PDH"/>
</dbReference>
<evidence type="ECO:0000256" key="6">
    <source>
        <dbReference type="ARBA" id="ARBA00023027"/>
    </source>
</evidence>
<dbReference type="EMBL" id="JBDIME010000039">
    <property type="protein sequence ID" value="MEN2793136.1"/>
    <property type="molecule type" value="Genomic_DNA"/>
</dbReference>
<sequence>MRVFAATPLYVQGPGALKQVGAIAARIGQRPVIVIDAQILDFFAQDLRSGFASPVAIVPFAGEVTDAAIASAAVGCIGCDLVVAVGGGKALDAGKAVALRLSVAVISVPTIASNDGPASRGIAMYDDEHRLVRVDQMPCNPAAVVVDTQVIAQAPVRFLRAGIGDAIAKTFEAEACWAGSGLTKHGTRATHSGRAIAQAAYRMLREHGVAAIADARRHEVTEALEATIEACVLLSAMGFENGGLAIAHSVTRGLMPLRGARNRLHGEHVAYGTLVQLAAEQSTQELVDLKSFLDEIGLPTSLSSLDVDSLTSSDITAIATATMASPHMKSLARVFVVSDLVDAIELVEQLAREEPTSPTHT</sequence>
<keyword evidence="7" id="KW-0443">Lipid metabolism</keyword>
<evidence type="ECO:0000313" key="11">
    <source>
        <dbReference type="Proteomes" id="UP001419910"/>
    </source>
</evidence>
<dbReference type="PANTHER" id="PTHR43616:SF5">
    <property type="entry name" value="GLYCEROL DEHYDROGENASE 1"/>
    <property type="match status" value="1"/>
</dbReference>
<comment type="caution">
    <text evidence="10">The sequence shown here is derived from an EMBL/GenBank/DDBJ whole genome shotgun (WGS) entry which is preliminary data.</text>
</comment>
<dbReference type="PANTHER" id="PTHR43616">
    <property type="entry name" value="GLYCEROL DEHYDROGENASE"/>
    <property type="match status" value="1"/>
</dbReference>
<name>A0ABU9YBG2_9SPHN</name>
<keyword evidence="5 10" id="KW-0560">Oxidoreductase</keyword>
<gene>
    <name evidence="10" type="ORF">ABC974_26155</name>
</gene>
<proteinExistence type="predicted"/>
<dbReference type="GO" id="GO:0008888">
    <property type="term" value="F:glycerol dehydrogenase (NAD+) activity"/>
    <property type="evidence" value="ECO:0007669"/>
    <property type="project" value="UniProtKB-EC"/>
</dbReference>
<dbReference type="InterPro" id="IPR016205">
    <property type="entry name" value="Glycerol_DH"/>
</dbReference>
<keyword evidence="1" id="KW-0963">Cytoplasm</keyword>
<evidence type="ECO:0000313" key="10">
    <source>
        <dbReference type="EMBL" id="MEN2793136.1"/>
    </source>
</evidence>
<reference evidence="10 11" key="1">
    <citation type="submission" date="2024-05" db="EMBL/GenBank/DDBJ databases">
        <authorList>
            <person name="Liu Q."/>
            <person name="Xin Y.-H."/>
        </authorList>
    </citation>
    <scope>NUCLEOTIDE SEQUENCE [LARGE SCALE GENOMIC DNA]</scope>
    <source>
        <strain evidence="10 11">CGMCC 1.10181</strain>
    </source>
</reference>
<dbReference type="EC" id="1.1.1.6" evidence="10"/>
<dbReference type="PIRSF" id="PIRSF000112">
    <property type="entry name" value="Glycerol_dehydrogenase"/>
    <property type="match status" value="1"/>
</dbReference>
<dbReference type="CDD" id="cd08170">
    <property type="entry name" value="GlyDH"/>
    <property type="match status" value="1"/>
</dbReference>
<dbReference type="Pfam" id="PF13685">
    <property type="entry name" value="Fe-ADH_2"/>
    <property type="match status" value="1"/>
</dbReference>
<evidence type="ECO:0000256" key="5">
    <source>
        <dbReference type="ARBA" id="ARBA00023002"/>
    </source>
</evidence>
<evidence type="ECO:0000256" key="8">
    <source>
        <dbReference type="ARBA" id="ARBA00023209"/>
    </source>
</evidence>
<dbReference type="Gene3D" id="3.40.50.1970">
    <property type="match status" value="1"/>
</dbReference>
<dbReference type="Proteomes" id="UP001419910">
    <property type="component" value="Unassembled WGS sequence"/>
</dbReference>
<keyword evidence="3" id="KW-0479">Metal-binding</keyword>
<protein>
    <submittedName>
        <fullName evidence="10">Glycerol dehydrogenase</fullName>
        <ecNumber evidence="10">1.1.1.6</ecNumber>
    </submittedName>
</protein>
<keyword evidence="9" id="KW-1208">Phospholipid metabolism</keyword>
<keyword evidence="8" id="KW-0594">Phospholipid biosynthesis</keyword>
<keyword evidence="2" id="KW-0444">Lipid biosynthesis</keyword>
<organism evidence="10 11">
    <name type="scientific">Sphingomonas oligophenolica</name>
    <dbReference type="NCBI Taxonomy" id="301154"/>
    <lineage>
        <taxon>Bacteria</taxon>
        <taxon>Pseudomonadati</taxon>
        <taxon>Pseudomonadota</taxon>
        <taxon>Alphaproteobacteria</taxon>
        <taxon>Sphingomonadales</taxon>
        <taxon>Sphingomonadaceae</taxon>
        <taxon>Sphingomonas</taxon>
    </lineage>
</organism>
<accession>A0ABU9YBG2</accession>
<keyword evidence="11" id="KW-1185">Reference proteome</keyword>
<evidence type="ECO:0000256" key="2">
    <source>
        <dbReference type="ARBA" id="ARBA00022516"/>
    </source>
</evidence>
<dbReference type="Gene3D" id="1.20.1090.10">
    <property type="entry name" value="Dehydroquinate synthase-like - alpha domain"/>
    <property type="match status" value="1"/>
</dbReference>
<keyword evidence="6" id="KW-0520">NAD</keyword>
<keyword evidence="4" id="KW-0521">NADP</keyword>
<dbReference type="RefSeq" id="WP_343890275.1">
    <property type="nucleotide sequence ID" value="NZ_BAAAEH010000031.1"/>
</dbReference>
<evidence type="ECO:0000256" key="3">
    <source>
        <dbReference type="ARBA" id="ARBA00022723"/>
    </source>
</evidence>
<evidence type="ECO:0000256" key="4">
    <source>
        <dbReference type="ARBA" id="ARBA00022857"/>
    </source>
</evidence>
<evidence type="ECO:0000256" key="9">
    <source>
        <dbReference type="ARBA" id="ARBA00023264"/>
    </source>
</evidence>
<evidence type="ECO:0000256" key="1">
    <source>
        <dbReference type="ARBA" id="ARBA00022490"/>
    </source>
</evidence>
<evidence type="ECO:0000256" key="7">
    <source>
        <dbReference type="ARBA" id="ARBA00023098"/>
    </source>
</evidence>